<keyword evidence="2" id="KW-1185">Reference proteome</keyword>
<reference evidence="1 2" key="1">
    <citation type="submission" date="2018-02" db="EMBL/GenBank/DDBJ databases">
        <title>The genomes of Aspergillus section Nigri reveals drivers in fungal speciation.</title>
        <authorList>
            <consortium name="DOE Joint Genome Institute"/>
            <person name="Vesth T.C."/>
            <person name="Nybo J."/>
            <person name="Theobald S."/>
            <person name="Brandl J."/>
            <person name="Frisvad J.C."/>
            <person name="Nielsen K.F."/>
            <person name="Lyhne E.K."/>
            <person name="Kogle M.E."/>
            <person name="Kuo A."/>
            <person name="Riley R."/>
            <person name="Clum A."/>
            <person name="Nolan M."/>
            <person name="Lipzen A."/>
            <person name="Salamov A."/>
            <person name="Henrissat B."/>
            <person name="Wiebenga A."/>
            <person name="De vries R.P."/>
            <person name="Grigoriev I.V."/>
            <person name="Mortensen U.H."/>
            <person name="Andersen M.R."/>
            <person name="Baker S.E."/>
        </authorList>
    </citation>
    <scope>NUCLEOTIDE SEQUENCE [LARGE SCALE GENOMIC DNA]</scope>
    <source>
        <strain evidence="1 2">CBS 707.79</strain>
    </source>
</reference>
<dbReference type="Proteomes" id="UP000247810">
    <property type="component" value="Unassembled WGS sequence"/>
</dbReference>
<organism evidence="1 2">
    <name type="scientific">Aspergillus ellipticus CBS 707.79</name>
    <dbReference type="NCBI Taxonomy" id="1448320"/>
    <lineage>
        <taxon>Eukaryota</taxon>
        <taxon>Fungi</taxon>
        <taxon>Dikarya</taxon>
        <taxon>Ascomycota</taxon>
        <taxon>Pezizomycotina</taxon>
        <taxon>Eurotiomycetes</taxon>
        <taxon>Eurotiomycetidae</taxon>
        <taxon>Eurotiales</taxon>
        <taxon>Aspergillaceae</taxon>
        <taxon>Aspergillus</taxon>
        <taxon>Aspergillus subgen. Circumdati</taxon>
    </lineage>
</organism>
<dbReference type="AlphaFoldDB" id="A0A319D219"/>
<evidence type="ECO:0000313" key="2">
    <source>
        <dbReference type="Proteomes" id="UP000247810"/>
    </source>
</evidence>
<name>A0A319D219_9EURO</name>
<evidence type="ECO:0000313" key="1">
    <source>
        <dbReference type="EMBL" id="PYH91260.1"/>
    </source>
</evidence>
<accession>A0A319D219</accession>
<proteinExistence type="predicted"/>
<dbReference type="EMBL" id="KZ825951">
    <property type="protein sequence ID" value="PYH91260.1"/>
    <property type="molecule type" value="Genomic_DNA"/>
</dbReference>
<gene>
    <name evidence="1" type="ORF">BO71DRAFT_486422</name>
</gene>
<protein>
    <submittedName>
        <fullName evidence="1">Uncharacterized protein</fullName>
    </submittedName>
</protein>
<sequence length="206" mass="22959">MVSPFLTRRPMLQFVGSGRHCLVRTHDLKPNITNAHCAWRWPGRDGLAGVGHGAPVMADWGTGISTVGATKLDEMGVGAIAAVINKHQQYGTRLYWAFCGRRQIMRQGPFDVPLLLSQKPTHSTSTFVSVNSAAQNWRESQTGVDDLRAIRGNRGYPNLTTGMIDRTLRPVQNLQTPTEKPVSAEATLRPASWFWPQPPPHQHQFW</sequence>
<dbReference type="VEuPathDB" id="FungiDB:BO71DRAFT_486422"/>